<accession>A0A6J4U9T5</accession>
<dbReference type="InterPro" id="IPR012296">
    <property type="entry name" value="Nuclease_put_TT1808"/>
</dbReference>
<dbReference type="Gene3D" id="3.90.1570.10">
    <property type="entry name" value="tt1808, chain A"/>
    <property type="match status" value="1"/>
</dbReference>
<dbReference type="PANTHER" id="PTHR34107">
    <property type="entry name" value="SLL0198 PROTEIN-RELATED"/>
    <property type="match status" value="1"/>
</dbReference>
<dbReference type="PANTHER" id="PTHR34107:SF1">
    <property type="entry name" value="SLL0198 PROTEIN"/>
    <property type="match status" value="1"/>
</dbReference>
<evidence type="ECO:0000259" key="1">
    <source>
        <dbReference type="Pfam" id="PF05685"/>
    </source>
</evidence>
<name>A0A6J4U9T5_9BACT</name>
<dbReference type="Pfam" id="PF05685">
    <property type="entry name" value="Uma2"/>
    <property type="match status" value="1"/>
</dbReference>
<dbReference type="SUPFAM" id="SSF52980">
    <property type="entry name" value="Restriction endonuclease-like"/>
    <property type="match status" value="1"/>
</dbReference>
<organism evidence="2">
    <name type="scientific">uncultured Thermomicrobiales bacterium</name>
    <dbReference type="NCBI Taxonomy" id="1645740"/>
    <lineage>
        <taxon>Bacteria</taxon>
        <taxon>Pseudomonadati</taxon>
        <taxon>Thermomicrobiota</taxon>
        <taxon>Thermomicrobia</taxon>
        <taxon>Thermomicrobiales</taxon>
        <taxon>environmental samples</taxon>
    </lineage>
</organism>
<reference evidence="2" key="1">
    <citation type="submission" date="2020-02" db="EMBL/GenBank/DDBJ databases">
        <authorList>
            <person name="Meier V. D."/>
        </authorList>
    </citation>
    <scope>NUCLEOTIDE SEQUENCE</scope>
    <source>
        <strain evidence="2">AVDCRST_MAG59</strain>
    </source>
</reference>
<dbReference type="InterPro" id="IPR011335">
    <property type="entry name" value="Restrct_endonuc-II-like"/>
</dbReference>
<dbReference type="AlphaFoldDB" id="A0A6J4U9T5"/>
<protein>
    <recommendedName>
        <fullName evidence="1">Putative restriction endonuclease domain-containing protein</fullName>
    </recommendedName>
</protein>
<evidence type="ECO:0000313" key="2">
    <source>
        <dbReference type="EMBL" id="CAA9544253.1"/>
    </source>
</evidence>
<feature type="domain" description="Putative restriction endonuclease" evidence="1">
    <location>
        <begin position="10"/>
        <end position="175"/>
    </location>
</feature>
<gene>
    <name evidence="2" type="ORF">AVDCRST_MAG59-1127</name>
</gene>
<dbReference type="CDD" id="cd06260">
    <property type="entry name" value="DUF820-like"/>
    <property type="match status" value="1"/>
</dbReference>
<sequence>MATTVRLTADDLATLPDDGWRYELIRGELERMPPDNAGHGNVTQQLLLPLLPFVHSQRLGTVWVNVGFTLEHDPDTVLGPDVSFVRADRLPVDDRPAFPTMAPDLAVEILSPFNRAGEMARKLVIYLAAGVPLVWFIDKRTRSVAVHTSTGAALLTEGDTLDGGDVLPGFAIPVADLFA</sequence>
<dbReference type="InterPro" id="IPR008538">
    <property type="entry name" value="Uma2"/>
</dbReference>
<proteinExistence type="predicted"/>
<dbReference type="EMBL" id="CADCWF010000068">
    <property type="protein sequence ID" value="CAA9544253.1"/>
    <property type="molecule type" value="Genomic_DNA"/>
</dbReference>